<dbReference type="Proteomes" id="UP000183371">
    <property type="component" value="Unassembled WGS sequence"/>
</dbReference>
<dbReference type="PANTHER" id="PTHR33376:SF2">
    <property type="entry name" value="DICARBOXYLATE-BINDING PERIPLASMIC PROTEIN"/>
    <property type="match status" value="1"/>
</dbReference>
<organism evidence="3 4">
    <name type="scientific">Pseudovibrio denitrificans</name>
    <dbReference type="NCBI Taxonomy" id="258256"/>
    <lineage>
        <taxon>Bacteria</taxon>
        <taxon>Pseudomonadati</taxon>
        <taxon>Pseudomonadota</taxon>
        <taxon>Alphaproteobacteria</taxon>
        <taxon>Hyphomicrobiales</taxon>
        <taxon>Stappiaceae</taxon>
        <taxon>Pseudovibrio</taxon>
    </lineage>
</organism>
<dbReference type="RefSeq" id="WP_008548988.1">
    <property type="nucleotide sequence ID" value="NZ_FPBD01000010.1"/>
</dbReference>
<evidence type="ECO:0000256" key="1">
    <source>
        <dbReference type="ARBA" id="ARBA00022729"/>
    </source>
</evidence>
<dbReference type="InterPro" id="IPR018389">
    <property type="entry name" value="DctP_fam"/>
</dbReference>
<dbReference type="GO" id="GO:0055085">
    <property type="term" value="P:transmembrane transport"/>
    <property type="evidence" value="ECO:0007669"/>
    <property type="project" value="InterPro"/>
</dbReference>
<dbReference type="InterPro" id="IPR038404">
    <property type="entry name" value="TRAP_DctP_sf"/>
</dbReference>
<dbReference type="GO" id="GO:0030288">
    <property type="term" value="C:outer membrane-bounded periplasmic space"/>
    <property type="evidence" value="ECO:0007669"/>
    <property type="project" value="InterPro"/>
</dbReference>
<evidence type="ECO:0000313" key="3">
    <source>
        <dbReference type="EMBL" id="SFU14663.1"/>
    </source>
</evidence>
<dbReference type="PIRSF" id="PIRSF006470">
    <property type="entry name" value="DctB"/>
    <property type="match status" value="1"/>
</dbReference>
<keyword evidence="4" id="KW-1185">Reference proteome</keyword>
<evidence type="ECO:0000256" key="2">
    <source>
        <dbReference type="SAM" id="SignalP"/>
    </source>
</evidence>
<dbReference type="PANTHER" id="PTHR33376">
    <property type="match status" value="1"/>
</dbReference>
<feature type="signal peptide" evidence="2">
    <location>
        <begin position="1"/>
        <end position="27"/>
    </location>
</feature>
<dbReference type="Gene3D" id="3.40.190.170">
    <property type="entry name" value="Bacterial extracellular solute-binding protein, family 7"/>
    <property type="match status" value="1"/>
</dbReference>
<accession>A0A1I7DSM6</accession>
<dbReference type="NCBIfam" id="TIGR00787">
    <property type="entry name" value="dctP"/>
    <property type="match status" value="1"/>
</dbReference>
<protein>
    <submittedName>
        <fullName evidence="3">Tripartite ATP-independent transporter solute receptor, DctP family</fullName>
    </submittedName>
</protein>
<proteinExistence type="predicted"/>
<dbReference type="Pfam" id="PF03480">
    <property type="entry name" value="DctP"/>
    <property type="match status" value="1"/>
</dbReference>
<feature type="chain" id="PRO_5010368168" evidence="2">
    <location>
        <begin position="28"/>
        <end position="330"/>
    </location>
</feature>
<dbReference type="NCBIfam" id="NF037995">
    <property type="entry name" value="TRAP_S1"/>
    <property type="match status" value="1"/>
</dbReference>
<evidence type="ECO:0000313" key="4">
    <source>
        <dbReference type="Proteomes" id="UP000183371"/>
    </source>
</evidence>
<dbReference type="CDD" id="cd13671">
    <property type="entry name" value="PBP2_TRAP_SBP_like_3"/>
    <property type="match status" value="1"/>
</dbReference>
<dbReference type="GO" id="GO:0030246">
    <property type="term" value="F:carbohydrate binding"/>
    <property type="evidence" value="ECO:0007669"/>
    <property type="project" value="TreeGrafter"/>
</dbReference>
<dbReference type="AlphaFoldDB" id="A0A1I7DSM6"/>
<keyword evidence="3" id="KW-0675">Receptor</keyword>
<dbReference type="InterPro" id="IPR004682">
    <property type="entry name" value="TRAP_DctP"/>
</dbReference>
<name>A0A1I7DSM6_9HYPH</name>
<gene>
    <name evidence="3" type="ORF">SAMN05444141_11038</name>
</gene>
<keyword evidence="1 2" id="KW-0732">Signal</keyword>
<sequence>MTNKYSKLALGLVVALPAAFSSVSAYALEAVTLRLAHNLDPSHVVAQTLEKMAEDMKELSDGKMKLRIYPGGQMGGPRETLEMLQQGALDMTKGSASEMESFESAFSVFSMPYLFRSKEHFNQVLFGEVGREMMQLPKEKGFLPIAGYVAGERSFYAGKPIQSPEDMKGMKIRVVSTPTTNKMIELLGGSPAPISFGEVYTALQQGVIDGAENNEPSYYQTRHVEVAKHYSEDRHTSVPDYLVIATQTWDALSEEQREILMKAAEMSEKYEQVLWDKEVQNSREKAAASGATFYKVDKAPFRAALQPLYDDAKKDPKKYSWIERIEAVGK</sequence>
<reference evidence="4" key="1">
    <citation type="submission" date="2016-10" db="EMBL/GenBank/DDBJ databases">
        <authorList>
            <person name="Varghese N."/>
            <person name="Submissions S."/>
        </authorList>
    </citation>
    <scope>NUCLEOTIDE SEQUENCE [LARGE SCALE GENOMIC DNA]</scope>
    <source>
        <strain evidence="4">DSM 17465</strain>
    </source>
</reference>
<dbReference type="EMBL" id="FPBD01000010">
    <property type="protein sequence ID" value="SFU14663.1"/>
    <property type="molecule type" value="Genomic_DNA"/>
</dbReference>